<accession>A0CZK8</accession>
<sequence length="84" mass="9940">MEIPFAVTFLGVFGWNVYQLVQKYKARRSQNYLIKLIDDESNSLINTLSPYKKRKLNDYKEVVIKNPQKVEVQENPEECESNTR</sequence>
<dbReference type="InParanoid" id="A0CZK8"/>
<dbReference type="Proteomes" id="UP000000600">
    <property type="component" value="Unassembled WGS sequence"/>
</dbReference>
<organism evidence="1 2">
    <name type="scientific">Paramecium tetraurelia</name>
    <dbReference type="NCBI Taxonomy" id="5888"/>
    <lineage>
        <taxon>Eukaryota</taxon>
        <taxon>Sar</taxon>
        <taxon>Alveolata</taxon>
        <taxon>Ciliophora</taxon>
        <taxon>Intramacronucleata</taxon>
        <taxon>Oligohymenophorea</taxon>
        <taxon>Peniculida</taxon>
        <taxon>Parameciidae</taxon>
        <taxon>Paramecium</taxon>
    </lineage>
</organism>
<keyword evidence="2" id="KW-1185">Reference proteome</keyword>
<evidence type="ECO:0000313" key="1">
    <source>
        <dbReference type="EMBL" id="CAK76225.1"/>
    </source>
</evidence>
<dbReference type="KEGG" id="ptm:GSPATT00011798001"/>
<gene>
    <name evidence="1" type="ORF">GSPATT00011798001</name>
</gene>
<dbReference type="HOGENOM" id="CLU_2532343_0_0_1"/>
<dbReference type="EMBL" id="CT868230">
    <property type="protein sequence ID" value="CAK76225.1"/>
    <property type="molecule type" value="Genomic_DNA"/>
</dbReference>
<proteinExistence type="predicted"/>
<dbReference type="RefSeq" id="XP_001443622.1">
    <property type="nucleotide sequence ID" value="XM_001443585.1"/>
</dbReference>
<evidence type="ECO:0000313" key="2">
    <source>
        <dbReference type="Proteomes" id="UP000000600"/>
    </source>
</evidence>
<name>A0CZK8_PARTE</name>
<reference evidence="1 2" key="1">
    <citation type="journal article" date="2006" name="Nature">
        <title>Global trends of whole-genome duplications revealed by the ciliate Paramecium tetraurelia.</title>
        <authorList>
            <consortium name="Genoscope"/>
            <person name="Aury J.-M."/>
            <person name="Jaillon O."/>
            <person name="Duret L."/>
            <person name="Noel B."/>
            <person name="Jubin C."/>
            <person name="Porcel B.M."/>
            <person name="Segurens B."/>
            <person name="Daubin V."/>
            <person name="Anthouard V."/>
            <person name="Aiach N."/>
            <person name="Arnaiz O."/>
            <person name="Billaut A."/>
            <person name="Beisson J."/>
            <person name="Blanc I."/>
            <person name="Bouhouche K."/>
            <person name="Camara F."/>
            <person name="Duharcourt S."/>
            <person name="Guigo R."/>
            <person name="Gogendeau D."/>
            <person name="Katinka M."/>
            <person name="Keller A.-M."/>
            <person name="Kissmehl R."/>
            <person name="Klotz C."/>
            <person name="Koll F."/>
            <person name="Le Moue A."/>
            <person name="Lepere C."/>
            <person name="Malinsky S."/>
            <person name="Nowacki M."/>
            <person name="Nowak J.K."/>
            <person name="Plattner H."/>
            <person name="Poulain J."/>
            <person name="Ruiz F."/>
            <person name="Serrano V."/>
            <person name="Zagulski M."/>
            <person name="Dessen P."/>
            <person name="Betermier M."/>
            <person name="Weissenbach J."/>
            <person name="Scarpelli C."/>
            <person name="Schachter V."/>
            <person name="Sperling L."/>
            <person name="Meyer E."/>
            <person name="Cohen J."/>
            <person name="Wincker P."/>
        </authorList>
    </citation>
    <scope>NUCLEOTIDE SEQUENCE [LARGE SCALE GENOMIC DNA]</scope>
    <source>
        <strain evidence="1 2">Stock d4-2</strain>
    </source>
</reference>
<dbReference type="AlphaFoldDB" id="A0CZK8"/>
<protein>
    <submittedName>
        <fullName evidence="1">Uncharacterized protein</fullName>
    </submittedName>
</protein>
<dbReference type="GeneID" id="5029407"/>